<dbReference type="Proteomes" id="UP000665020">
    <property type="component" value="Chromosome"/>
</dbReference>
<comment type="similarity">
    <text evidence="1">Belongs to the Gfo/Idh/MocA family.</text>
</comment>
<dbReference type="SUPFAM" id="SSF55347">
    <property type="entry name" value="Glyceraldehyde-3-phosphate dehydrogenase-like, C-terminal domain"/>
    <property type="match status" value="1"/>
</dbReference>
<dbReference type="GO" id="GO:0016491">
    <property type="term" value="F:oxidoreductase activity"/>
    <property type="evidence" value="ECO:0007669"/>
    <property type="project" value="UniProtKB-KW"/>
</dbReference>
<reference evidence="5" key="1">
    <citation type="submission" date="2019-12" db="EMBL/GenBank/DDBJ databases">
        <authorList>
            <person name="zhang j."/>
            <person name="sun C.M."/>
        </authorList>
    </citation>
    <scope>NUCLEOTIDE SEQUENCE</scope>
    <source>
        <strain evidence="5">NS-1</strain>
    </source>
</reference>
<dbReference type="Pfam" id="PF02894">
    <property type="entry name" value="GFO_IDH_MocA_C"/>
    <property type="match status" value="1"/>
</dbReference>
<evidence type="ECO:0000259" key="3">
    <source>
        <dbReference type="Pfam" id="PF01408"/>
    </source>
</evidence>
<name>A0A8A7K6C5_9FIRM</name>
<dbReference type="EMBL" id="CP046640">
    <property type="protein sequence ID" value="QTL97333.1"/>
    <property type="molecule type" value="Genomic_DNA"/>
</dbReference>
<dbReference type="Gene3D" id="3.30.360.10">
    <property type="entry name" value="Dihydrodipicolinate Reductase, domain 2"/>
    <property type="match status" value="1"/>
</dbReference>
<keyword evidence="6" id="KW-1185">Reference proteome</keyword>
<gene>
    <name evidence="5" type="ORF">GM661_04700</name>
</gene>
<evidence type="ECO:0000313" key="6">
    <source>
        <dbReference type="Proteomes" id="UP000665020"/>
    </source>
</evidence>
<dbReference type="PANTHER" id="PTHR42840:SF3">
    <property type="entry name" value="BINDING ROSSMANN FOLD OXIDOREDUCTASE, PUTATIVE (AFU_ORTHOLOGUE AFUA_2G10240)-RELATED"/>
    <property type="match status" value="1"/>
</dbReference>
<evidence type="ECO:0000256" key="2">
    <source>
        <dbReference type="ARBA" id="ARBA00023002"/>
    </source>
</evidence>
<dbReference type="RefSeq" id="WP_230868963.1">
    <property type="nucleotide sequence ID" value="NZ_CP046640.1"/>
</dbReference>
<dbReference type="AlphaFoldDB" id="A0A8A7K6C5"/>
<feature type="domain" description="Gfo/Idh/MocA-like oxidoreductase N-terminal" evidence="3">
    <location>
        <begin position="5"/>
        <end position="101"/>
    </location>
</feature>
<dbReference type="SUPFAM" id="SSF51735">
    <property type="entry name" value="NAD(P)-binding Rossmann-fold domains"/>
    <property type="match status" value="1"/>
</dbReference>
<dbReference type="InterPro" id="IPR004104">
    <property type="entry name" value="Gfo/Idh/MocA-like_OxRdtase_C"/>
</dbReference>
<dbReference type="Gene3D" id="3.40.50.720">
    <property type="entry name" value="NAD(P)-binding Rossmann-like Domain"/>
    <property type="match status" value="1"/>
</dbReference>
<protein>
    <submittedName>
        <fullName evidence="5">Gfo/Idh/MocA family oxidoreductase</fullName>
    </submittedName>
</protein>
<evidence type="ECO:0000313" key="5">
    <source>
        <dbReference type="EMBL" id="QTL97333.1"/>
    </source>
</evidence>
<proteinExistence type="inferred from homology"/>
<dbReference type="Pfam" id="PF01408">
    <property type="entry name" value="GFO_IDH_MocA"/>
    <property type="match status" value="1"/>
</dbReference>
<dbReference type="InterPro" id="IPR036291">
    <property type="entry name" value="NAD(P)-bd_dom_sf"/>
</dbReference>
<keyword evidence="2" id="KW-0560">Oxidoreductase</keyword>
<accession>A0A8A7K6C5</accession>
<dbReference type="GO" id="GO:0000166">
    <property type="term" value="F:nucleotide binding"/>
    <property type="evidence" value="ECO:0007669"/>
    <property type="project" value="InterPro"/>
</dbReference>
<dbReference type="KEGG" id="ifn:GM661_04700"/>
<feature type="domain" description="Gfo/Idh/MocA-like oxidoreductase C-terminal" evidence="4">
    <location>
        <begin position="180"/>
        <end position="392"/>
    </location>
</feature>
<evidence type="ECO:0000256" key="1">
    <source>
        <dbReference type="ARBA" id="ARBA00010928"/>
    </source>
</evidence>
<dbReference type="PANTHER" id="PTHR42840">
    <property type="entry name" value="NAD(P)-BINDING ROSSMANN-FOLD SUPERFAMILY PROTEIN-RELATED"/>
    <property type="match status" value="1"/>
</dbReference>
<organism evidence="5 6">
    <name type="scientific">Iocasia fonsfrigidae</name>
    <dbReference type="NCBI Taxonomy" id="2682810"/>
    <lineage>
        <taxon>Bacteria</taxon>
        <taxon>Bacillati</taxon>
        <taxon>Bacillota</taxon>
        <taxon>Clostridia</taxon>
        <taxon>Halanaerobiales</taxon>
        <taxon>Halanaerobiaceae</taxon>
        <taxon>Iocasia</taxon>
    </lineage>
</organism>
<evidence type="ECO:0000259" key="4">
    <source>
        <dbReference type="Pfam" id="PF02894"/>
    </source>
</evidence>
<dbReference type="InterPro" id="IPR000683">
    <property type="entry name" value="Gfo/Idh/MocA-like_OxRdtase_N"/>
</dbReference>
<sequence>MKKVKYGIIGAGFVADIHLNALNHLRNSKVEVVGVAARDKNRLKSFAEKHNIPSIYTDWKKLIKQEDIDVIDICTPTNLHGVMIKEIALSGKSIICEKPLSGYFGKELNLDRVGEEVSREKMFQKINREINEIQEVINKNKVKFMYAENWIYAPPYQKMLNLLNKSDGVILDIRAEESHSGSHAQYSRTWENSGGGALLRLGAHPVAGVIHLKYFEGINRHNQPIIPESVVGEVSYNSKLDAVKRDKNSFLVKEWVDVEDWATVVINFSDGTKAIVVSSDCVLGGVRNEMRVFTTNSVVNLDMSQSNAVTAFAPIDGIFADEYITEKIETTAGWSNPSPDEDWMRGYPAEMEDFMDSIIEDKEALSGWYLAEETLKVIYAAYLSAEKGERISLNKNKEK</sequence>